<keyword evidence="1" id="KW-0479">Metal-binding</keyword>
<proteinExistence type="predicted"/>
<gene>
    <name evidence="3" type="ORF">AKJ51_01750</name>
</gene>
<dbReference type="InterPro" id="IPR004360">
    <property type="entry name" value="Glyas_Fos-R_dOase_dom"/>
</dbReference>
<reference evidence="3 4" key="1">
    <citation type="journal article" date="2016" name="Sci. Rep.">
        <title>Metabolic traits of an uncultured archaeal lineage -MSBL1- from brine pools of the Red Sea.</title>
        <authorList>
            <person name="Mwirichia R."/>
            <person name="Alam I."/>
            <person name="Rashid M."/>
            <person name="Vinu M."/>
            <person name="Ba-Alawi W."/>
            <person name="Anthony Kamau A."/>
            <person name="Kamanda Ngugi D."/>
            <person name="Goker M."/>
            <person name="Klenk H.P."/>
            <person name="Bajic V."/>
            <person name="Stingl U."/>
        </authorList>
    </citation>
    <scope>NUCLEOTIDE SEQUENCE [LARGE SCALE GENOMIC DNA]</scope>
    <source>
        <strain evidence="3">SCGC-AAA382A20</strain>
    </source>
</reference>
<dbReference type="AlphaFoldDB" id="A0A133VLB5"/>
<feature type="domain" description="VOC" evidence="2">
    <location>
        <begin position="4"/>
        <end position="126"/>
    </location>
</feature>
<dbReference type="PANTHER" id="PTHR43048">
    <property type="entry name" value="METHYLMALONYL-COA EPIMERASE"/>
    <property type="match status" value="1"/>
</dbReference>
<dbReference type="GO" id="GO:0046491">
    <property type="term" value="P:L-methylmalonyl-CoA metabolic process"/>
    <property type="evidence" value="ECO:0007669"/>
    <property type="project" value="TreeGrafter"/>
</dbReference>
<dbReference type="InterPro" id="IPR029068">
    <property type="entry name" value="Glyas_Bleomycin-R_OHBP_Dase"/>
</dbReference>
<dbReference type="PANTHER" id="PTHR43048:SF3">
    <property type="entry name" value="METHYLMALONYL-COA EPIMERASE, MITOCHONDRIAL"/>
    <property type="match status" value="1"/>
</dbReference>
<sequence length="128" mass="15044">MYERIDHVEIVVRDLEKSMDFYRTVLDFSFVERVGMDEHGKIEEFAYLELGDTLLELLSVEDPAEGPEDDWWIGYRMMAVEVDDMDSVLDELPEEVDVIWGPRDMGGFKRAEIEDPNGLPIELREWKE</sequence>
<comment type="caution">
    <text evidence="3">The sequence shown here is derived from an EMBL/GenBank/DDBJ whole genome shotgun (WGS) entry which is preliminary data.</text>
</comment>
<evidence type="ECO:0000256" key="1">
    <source>
        <dbReference type="ARBA" id="ARBA00022723"/>
    </source>
</evidence>
<keyword evidence="4" id="KW-1185">Reference proteome</keyword>
<dbReference type="GO" id="GO:0046872">
    <property type="term" value="F:metal ion binding"/>
    <property type="evidence" value="ECO:0007669"/>
    <property type="project" value="UniProtKB-KW"/>
</dbReference>
<dbReference type="PROSITE" id="PS51819">
    <property type="entry name" value="VOC"/>
    <property type="match status" value="1"/>
</dbReference>
<protein>
    <submittedName>
        <fullName evidence="3">Lactoylglutathione lyase</fullName>
    </submittedName>
</protein>
<dbReference type="InterPro" id="IPR037523">
    <property type="entry name" value="VOC_core"/>
</dbReference>
<keyword evidence="3" id="KW-0456">Lyase</keyword>
<evidence type="ECO:0000313" key="3">
    <source>
        <dbReference type="EMBL" id="KXB07256.1"/>
    </source>
</evidence>
<evidence type="ECO:0000259" key="2">
    <source>
        <dbReference type="PROSITE" id="PS51819"/>
    </source>
</evidence>
<dbReference type="GO" id="GO:0016829">
    <property type="term" value="F:lyase activity"/>
    <property type="evidence" value="ECO:0007669"/>
    <property type="project" value="UniProtKB-KW"/>
</dbReference>
<name>A0A133VLB5_9EURY</name>
<evidence type="ECO:0000313" key="4">
    <source>
        <dbReference type="Proteomes" id="UP000070263"/>
    </source>
</evidence>
<dbReference type="Gene3D" id="3.10.180.10">
    <property type="entry name" value="2,3-Dihydroxybiphenyl 1,2-Dioxygenase, domain 1"/>
    <property type="match status" value="1"/>
</dbReference>
<dbReference type="EMBL" id="LHYE01000012">
    <property type="protein sequence ID" value="KXB07256.1"/>
    <property type="molecule type" value="Genomic_DNA"/>
</dbReference>
<dbReference type="Pfam" id="PF00903">
    <property type="entry name" value="Glyoxalase"/>
    <property type="match status" value="1"/>
</dbReference>
<dbReference type="GO" id="GO:0004493">
    <property type="term" value="F:methylmalonyl-CoA epimerase activity"/>
    <property type="evidence" value="ECO:0007669"/>
    <property type="project" value="TreeGrafter"/>
</dbReference>
<dbReference type="InterPro" id="IPR051785">
    <property type="entry name" value="MMCE/EMCE_epimerase"/>
</dbReference>
<dbReference type="SUPFAM" id="SSF54593">
    <property type="entry name" value="Glyoxalase/Bleomycin resistance protein/Dihydroxybiphenyl dioxygenase"/>
    <property type="match status" value="1"/>
</dbReference>
<accession>A0A133VLB5</accession>
<organism evidence="3 4">
    <name type="scientific">candidate division MSBL1 archaeon SCGC-AAA382A20</name>
    <dbReference type="NCBI Taxonomy" id="1698280"/>
    <lineage>
        <taxon>Archaea</taxon>
        <taxon>Methanobacteriati</taxon>
        <taxon>Methanobacteriota</taxon>
        <taxon>candidate division MSBL1</taxon>
    </lineage>
</organism>
<dbReference type="Proteomes" id="UP000070263">
    <property type="component" value="Unassembled WGS sequence"/>
</dbReference>